<dbReference type="NCBIfam" id="NF003242">
    <property type="entry name" value="PRK04200.1"/>
    <property type="match status" value="1"/>
</dbReference>
<evidence type="ECO:0000256" key="3">
    <source>
        <dbReference type="ARBA" id="ARBA00004921"/>
    </source>
</evidence>
<dbReference type="EC" id="5.4.2.12" evidence="8"/>
<dbReference type="InterPro" id="IPR006124">
    <property type="entry name" value="Metalloenzyme"/>
</dbReference>
<evidence type="ECO:0000256" key="4">
    <source>
        <dbReference type="ARBA" id="ARBA00005524"/>
    </source>
</evidence>
<dbReference type="Gene3D" id="3.40.720.10">
    <property type="entry name" value="Alkaline Phosphatase, subunit A"/>
    <property type="match status" value="2"/>
</dbReference>
<protein>
    <submittedName>
        <fullName evidence="8">Cofactor-independent phosphoglycerate mutase</fullName>
        <ecNumber evidence="8">5.4.2.12</ecNumber>
    </submittedName>
</protein>
<evidence type="ECO:0000256" key="2">
    <source>
        <dbReference type="ARBA" id="ARBA00002315"/>
    </source>
</evidence>
<dbReference type="Pfam" id="PF10143">
    <property type="entry name" value="PhosphMutase"/>
    <property type="match status" value="1"/>
</dbReference>
<dbReference type="Proteomes" id="UP000823897">
    <property type="component" value="Unassembled WGS sequence"/>
</dbReference>
<comment type="similarity">
    <text evidence="4">Belongs to the BPG-independent phosphoglycerate mutase family. A-PGAM subfamily.</text>
</comment>
<reference evidence="8" key="2">
    <citation type="submission" date="2021-04" db="EMBL/GenBank/DDBJ databases">
        <authorList>
            <person name="Gilroy R."/>
        </authorList>
    </citation>
    <scope>NUCLEOTIDE SEQUENCE</scope>
    <source>
        <strain evidence="8">ChiGjej3B3-11674</strain>
    </source>
</reference>
<feature type="domain" description="Metalloenzyme" evidence="7">
    <location>
        <begin position="1"/>
        <end position="369"/>
    </location>
</feature>
<dbReference type="InterPro" id="IPR017850">
    <property type="entry name" value="Alkaline_phosphatase_core_sf"/>
</dbReference>
<dbReference type="EMBL" id="DWUV01000187">
    <property type="protein sequence ID" value="HJD34789.1"/>
    <property type="molecule type" value="Genomic_DNA"/>
</dbReference>
<gene>
    <name evidence="8" type="ORF">H9911_09660</name>
</gene>
<dbReference type="GO" id="GO:0004619">
    <property type="term" value="F:phosphoglycerate mutase activity"/>
    <property type="evidence" value="ECO:0007669"/>
    <property type="project" value="UniProtKB-EC"/>
</dbReference>
<evidence type="ECO:0000313" key="9">
    <source>
        <dbReference type="Proteomes" id="UP000823897"/>
    </source>
</evidence>
<dbReference type="NCBIfam" id="TIGR02535">
    <property type="entry name" value="hyp_Hser_kinase"/>
    <property type="match status" value="1"/>
</dbReference>
<accession>A0A9D2R3L6</accession>
<dbReference type="PANTHER" id="PTHR31209:SF4">
    <property type="entry name" value="2,3-BISPHOSPHOGLYCERATE-INDEPENDENT PHOSPHOGLYCERATE MUTASE"/>
    <property type="match status" value="1"/>
</dbReference>
<proteinExistence type="inferred from homology"/>
<dbReference type="NCBIfam" id="TIGR00306">
    <property type="entry name" value="apgM"/>
    <property type="match status" value="1"/>
</dbReference>
<sequence length="406" mass="44658">MKYIVILCDGMADEPLEELDGRTPLEAARTVNMDRLAADSEIGMVRTVPEGMAPGSDTANLSVIGYDPRKYYSGRSPLEALSIGAEMGEKDVSFRCNLVTLSEEEDRYEDRVILDHSSGEIPTEEAAALVEALREGLGREGYTFYVGTSYRHLLIQKDGKVTDLTPPHDILTKRIGEYLPEDPVLREMMVRSYEILKDHSVNVKRRAEGKNPANSAWFWGAGTRPALPSFEEKTGVKGAMISAVDLLKGIAAGSGMHNIIVEGANGGLHTNYAGKARAAVKALTEDGYDFVYVHIEAPDEMGHQGSAEDKIKAIEYIDDQVIGPVADALRGSGVDFRMLILPDHPTPVRVRTHTSDPVPYLLYDSTKAQEGCSVYSEKTGRESGKMLEEGYRLIDHLLNLDLWGRL</sequence>
<dbReference type="InterPro" id="IPR004456">
    <property type="entry name" value="Pglycerate_mutase_ApgM"/>
</dbReference>
<evidence type="ECO:0000256" key="5">
    <source>
        <dbReference type="ARBA" id="ARBA00023152"/>
    </source>
</evidence>
<dbReference type="PANTHER" id="PTHR31209">
    <property type="entry name" value="COFACTOR-INDEPENDENT PHOSPHOGLYCERATE MUTASE"/>
    <property type="match status" value="1"/>
</dbReference>
<dbReference type="GO" id="GO:0006096">
    <property type="term" value="P:glycolytic process"/>
    <property type="evidence" value="ECO:0007669"/>
    <property type="project" value="UniProtKB-KW"/>
</dbReference>
<dbReference type="SUPFAM" id="SSF53649">
    <property type="entry name" value="Alkaline phosphatase-like"/>
    <property type="match status" value="1"/>
</dbReference>
<evidence type="ECO:0000259" key="7">
    <source>
        <dbReference type="Pfam" id="PF01676"/>
    </source>
</evidence>
<evidence type="ECO:0000256" key="1">
    <source>
        <dbReference type="ARBA" id="ARBA00000370"/>
    </source>
</evidence>
<dbReference type="InterPro" id="IPR023665">
    <property type="entry name" value="ApgAM_prokaryotes"/>
</dbReference>
<comment type="caution">
    <text evidence="8">The sequence shown here is derived from an EMBL/GenBank/DDBJ whole genome shotgun (WGS) entry which is preliminary data.</text>
</comment>
<evidence type="ECO:0000313" key="8">
    <source>
        <dbReference type="EMBL" id="HJD34789.1"/>
    </source>
</evidence>
<comment type="pathway">
    <text evidence="3">Carbohydrate degradation.</text>
</comment>
<keyword evidence="5" id="KW-0324">Glycolysis</keyword>
<dbReference type="PIRSF" id="PIRSF006392">
    <property type="entry name" value="IPGAM_arch"/>
    <property type="match status" value="1"/>
</dbReference>
<comment type="function">
    <text evidence="2">Catalyzes the interconversion of 2-phosphoglycerate and 3-phosphoglycerate.</text>
</comment>
<reference evidence="8" key="1">
    <citation type="journal article" date="2021" name="PeerJ">
        <title>Extensive microbial diversity within the chicken gut microbiome revealed by metagenomics and culture.</title>
        <authorList>
            <person name="Gilroy R."/>
            <person name="Ravi A."/>
            <person name="Getino M."/>
            <person name="Pursley I."/>
            <person name="Horton D.L."/>
            <person name="Alikhan N.F."/>
            <person name="Baker D."/>
            <person name="Gharbi K."/>
            <person name="Hall N."/>
            <person name="Watson M."/>
            <person name="Adriaenssens E.M."/>
            <person name="Foster-Nyarko E."/>
            <person name="Jarju S."/>
            <person name="Secka A."/>
            <person name="Antonio M."/>
            <person name="Oren A."/>
            <person name="Chaudhuri R.R."/>
            <person name="La Ragione R."/>
            <person name="Hildebrand F."/>
            <person name="Pallen M.J."/>
        </authorList>
    </citation>
    <scope>NUCLEOTIDE SEQUENCE</scope>
    <source>
        <strain evidence="8">ChiGjej3B3-11674</strain>
    </source>
</reference>
<organism evidence="8 9">
    <name type="scientific">Candidatus Mediterraneibacter tabaqchaliae</name>
    <dbReference type="NCBI Taxonomy" id="2838689"/>
    <lineage>
        <taxon>Bacteria</taxon>
        <taxon>Bacillati</taxon>
        <taxon>Bacillota</taxon>
        <taxon>Clostridia</taxon>
        <taxon>Lachnospirales</taxon>
        <taxon>Lachnospiraceae</taxon>
        <taxon>Mediterraneibacter</taxon>
    </lineage>
</organism>
<dbReference type="GO" id="GO:0046872">
    <property type="term" value="F:metal ion binding"/>
    <property type="evidence" value="ECO:0007669"/>
    <property type="project" value="InterPro"/>
</dbReference>
<keyword evidence="6 8" id="KW-0413">Isomerase</keyword>
<dbReference type="CDD" id="cd16011">
    <property type="entry name" value="iPGM_like"/>
    <property type="match status" value="1"/>
</dbReference>
<dbReference type="AlphaFoldDB" id="A0A9D2R3L6"/>
<dbReference type="Pfam" id="PF01676">
    <property type="entry name" value="Metalloenzyme"/>
    <property type="match status" value="1"/>
</dbReference>
<evidence type="ECO:0000256" key="6">
    <source>
        <dbReference type="ARBA" id="ARBA00023235"/>
    </source>
</evidence>
<comment type="catalytic activity">
    <reaction evidence="1">
        <text>(2R)-2-phosphoglycerate = (2R)-3-phosphoglycerate</text>
        <dbReference type="Rhea" id="RHEA:15901"/>
        <dbReference type="ChEBI" id="CHEBI:58272"/>
        <dbReference type="ChEBI" id="CHEBI:58289"/>
        <dbReference type="EC" id="5.4.2.12"/>
    </reaction>
</comment>
<name>A0A9D2R3L6_9FIRM</name>